<feature type="region of interest" description="Disordered" evidence="1">
    <location>
        <begin position="27"/>
        <end position="65"/>
    </location>
</feature>
<feature type="region of interest" description="Disordered" evidence="1">
    <location>
        <begin position="144"/>
        <end position="165"/>
    </location>
</feature>
<gene>
    <name evidence="2" type="ORF">PBS003_LOCUS6919</name>
</gene>
<evidence type="ECO:0000313" key="3">
    <source>
        <dbReference type="Proteomes" id="UP001160483"/>
    </source>
</evidence>
<proteinExistence type="predicted"/>
<evidence type="ECO:0000256" key="1">
    <source>
        <dbReference type="SAM" id="MobiDB-lite"/>
    </source>
</evidence>
<evidence type="ECO:0000313" key="2">
    <source>
        <dbReference type="EMBL" id="CAH0480295.1"/>
    </source>
</evidence>
<dbReference type="Proteomes" id="UP001160483">
    <property type="component" value="Unassembled WGS sequence"/>
</dbReference>
<name>A0AAU9L4C9_9STRA</name>
<dbReference type="EMBL" id="CAKKTJ010000324">
    <property type="protein sequence ID" value="CAH0480295.1"/>
    <property type="molecule type" value="Genomic_DNA"/>
</dbReference>
<feature type="compositionally biased region" description="Acidic residues" evidence="1">
    <location>
        <begin position="27"/>
        <end position="36"/>
    </location>
</feature>
<accession>A0AAU9L4C9</accession>
<feature type="compositionally biased region" description="Polar residues" evidence="1">
    <location>
        <begin position="144"/>
        <end position="154"/>
    </location>
</feature>
<reference evidence="2" key="1">
    <citation type="submission" date="2021-11" db="EMBL/GenBank/DDBJ databases">
        <authorList>
            <person name="Islam A."/>
            <person name="Islam S."/>
            <person name="Flora M.S."/>
            <person name="Rahman M."/>
            <person name="Ziaur R.M."/>
            <person name="Epstein J.H."/>
            <person name="Hassan M."/>
            <person name="Klassen M."/>
            <person name="Woodard K."/>
            <person name="Webb A."/>
            <person name="Webby R.J."/>
            <person name="El Zowalaty M.E."/>
        </authorList>
    </citation>
    <scope>NUCLEOTIDE SEQUENCE</scope>
    <source>
        <strain evidence="2">Pbs3</strain>
    </source>
</reference>
<organism evidence="2 3">
    <name type="scientific">Peronospora belbahrii</name>
    <dbReference type="NCBI Taxonomy" id="622444"/>
    <lineage>
        <taxon>Eukaryota</taxon>
        <taxon>Sar</taxon>
        <taxon>Stramenopiles</taxon>
        <taxon>Oomycota</taxon>
        <taxon>Peronosporomycetes</taxon>
        <taxon>Peronosporales</taxon>
        <taxon>Peronosporaceae</taxon>
        <taxon>Peronospora</taxon>
    </lineage>
</organism>
<protein>
    <submittedName>
        <fullName evidence="2">Uncharacterized protein</fullName>
    </submittedName>
</protein>
<sequence>MLLRSSTEASVSTQQLTCQCTCVIETESDSDNDSDNECNKIGNEVAGENGLRGGSSRPPPSKWSKSLSLQTASELIQNSQALHNAENLRQATVLDNVFCSLYDVDTVLHTVQRREERGQFTPLQKLLLAPESVEQVFGYATSGRTMYPNGQENRQQYDEKDPNRPNAATYRQAFVATEIILHFYLKVVAWYGEPKADLMEDSGKVVDTAMQKGTKQEAIPKQSRTECTEQTVPLTQASPSKATSLMDFQSNTSTRKMARIQRLRANMRFESSGSSISDFSGDGNGLIEDPSTRGYLLRFDDLTANEWKRIFGKLFLCFCPQLKFDGDEKGENSDDGVEVDSVLAANMCTITKNFVVFPGVHRLICDEDKADEKEWLISRLAAHAYNPDIASLLHGLIHLSFRRGFDYFFDNSLSGPANCGACADSISQITFFCVLDVDGIVDSVSVSAIVD</sequence>
<dbReference type="AlphaFoldDB" id="A0AAU9L4C9"/>
<comment type="caution">
    <text evidence="2">The sequence shown here is derived from an EMBL/GenBank/DDBJ whole genome shotgun (WGS) entry which is preliminary data.</text>
</comment>